<comment type="caution">
    <text evidence="2">The sequence shown here is derived from an EMBL/GenBank/DDBJ whole genome shotgun (WGS) entry which is preliminary data.</text>
</comment>
<feature type="transmembrane region" description="Helical" evidence="1">
    <location>
        <begin position="69"/>
        <end position="94"/>
    </location>
</feature>
<name>A0AAD2FYJ5_9STRA</name>
<sequence length="214" mass="23445">MVSKEAFLPVATEESADLEVPMYSPEVPPSEFGMSSAHNNNATHATGITGEHEQHLYCNYCCDTRRAVLVVNVISIVINLVVLLVVNVGFNFIINNPDEVEKDMTEEEKANLEQALHSGYLEMVEAMTDAFLVLSMAMHGCGIFGALKFKKWAVATAGSAYAISFVLHLMGGSFINVILAGVLGYPHYFFIKEINEGIMSDYNYHNVAHCCGGK</sequence>
<gene>
    <name evidence="2" type="ORF">CYCCA115_LOCUS16334</name>
</gene>
<protein>
    <submittedName>
        <fullName evidence="2">Uncharacterized protein</fullName>
    </submittedName>
</protein>
<reference evidence="2" key="1">
    <citation type="submission" date="2023-08" db="EMBL/GenBank/DDBJ databases">
        <authorList>
            <person name="Audoor S."/>
            <person name="Bilcke G."/>
        </authorList>
    </citation>
    <scope>NUCLEOTIDE SEQUENCE</scope>
</reference>
<accession>A0AAD2FYJ5</accession>
<proteinExistence type="predicted"/>
<dbReference type="Proteomes" id="UP001295423">
    <property type="component" value="Unassembled WGS sequence"/>
</dbReference>
<evidence type="ECO:0000313" key="2">
    <source>
        <dbReference type="EMBL" id="CAJ1956652.1"/>
    </source>
</evidence>
<feature type="transmembrane region" description="Helical" evidence="1">
    <location>
        <begin position="130"/>
        <end position="149"/>
    </location>
</feature>
<feature type="transmembrane region" description="Helical" evidence="1">
    <location>
        <begin position="161"/>
        <end position="185"/>
    </location>
</feature>
<keyword evidence="3" id="KW-1185">Reference proteome</keyword>
<evidence type="ECO:0000313" key="3">
    <source>
        <dbReference type="Proteomes" id="UP001295423"/>
    </source>
</evidence>
<evidence type="ECO:0000256" key="1">
    <source>
        <dbReference type="SAM" id="Phobius"/>
    </source>
</evidence>
<dbReference type="AlphaFoldDB" id="A0AAD2FYJ5"/>
<keyword evidence="1" id="KW-0472">Membrane</keyword>
<keyword evidence="1" id="KW-0812">Transmembrane</keyword>
<organism evidence="2 3">
    <name type="scientific">Cylindrotheca closterium</name>
    <dbReference type="NCBI Taxonomy" id="2856"/>
    <lineage>
        <taxon>Eukaryota</taxon>
        <taxon>Sar</taxon>
        <taxon>Stramenopiles</taxon>
        <taxon>Ochrophyta</taxon>
        <taxon>Bacillariophyta</taxon>
        <taxon>Bacillariophyceae</taxon>
        <taxon>Bacillariophycidae</taxon>
        <taxon>Bacillariales</taxon>
        <taxon>Bacillariaceae</taxon>
        <taxon>Cylindrotheca</taxon>
    </lineage>
</organism>
<keyword evidence="1" id="KW-1133">Transmembrane helix</keyword>
<dbReference type="EMBL" id="CAKOGP040001922">
    <property type="protein sequence ID" value="CAJ1956652.1"/>
    <property type="molecule type" value="Genomic_DNA"/>
</dbReference>